<feature type="transmembrane region" description="Helical" evidence="6">
    <location>
        <begin position="164"/>
        <end position="182"/>
    </location>
</feature>
<dbReference type="Pfam" id="PF01027">
    <property type="entry name" value="Bax1-I"/>
    <property type="match status" value="1"/>
</dbReference>
<feature type="transmembrane region" description="Helical" evidence="6">
    <location>
        <begin position="35"/>
        <end position="54"/>
    </location>
</feature>
<evidence type="ECO:0000313" key="8">
    <source>
        <dbReference type="Proteomes" id="UP000027583"/>
    </source>
</evidence>
<dbReference type="AlphaFoldDB" id="A0A060QG78"/>
<dbReference type="GO" id="GO:0005886">
    <property type="term" value="C:plasma membrane"/>
    <property type="evidence" value="ECO:0007669"/>
    <property type="project" value="TreeGrafter"/>
</dbReference>
<reference evidence="7 8" key="1">
    <citation type="journal article" date="2014" name="Genome Biol. Evol.">
        <title>Acetic acid bacteria genomes reveal functional traits for adaptation to life in insect guts.</title>
        <authorList>
            <person name="Chouaia B."/>
            <person name="Gaiarsa S."/>
            <person name="Crotti E."/>
            <person name="Comandatore F."/>
            <person name="Degli Esposti M."/>
            <person name="Ricci I."/>
            <person name="Alma A."/>
            <person name="Favia G."/>
            <person name="Bandi C."/>
            <person name="Daffonchio D."/>
        </authorList>
    </citation>
    <scope>NUCLEOTIDE SEQUENCE [LARGE SCALE GENOMIC DNA]</scope>
    <source>
        <strain evidence="7 8">SF2.1</strain>
    </source>
</reference>
<feature type="transmembrane region" description="Helical" evidence="6">
    <location>
        <begin position="235"/>
        <end position="254"/>
    </location>
</feature>
<evidence type="ECO:0000256" key="2">
    <source>
        <dbReference type="ARBA" id="ARBA00010350"/>
    </source>
</evidence>
<reference evidence="7 8" key="2">
    <citation type="journal article" date="2014" name="PLoS ONE">
        <title>Evolution of mitochondria reconstructed from the energy metabolism of living bacteria.</title>
        <authorList>
            <person name="Degli Esposti M."/>
            <person name="Chouaia B."/>
            <person name="Comandatore F."/>
            <person name="Crotti E."/>
            <person name="Sassera D."/>
            <person name="Lievens P.M."/>
            <person name="Daffonchio D."/>
            <person name="Bandi C."/>
        </authorList>
    </citation>
    <scope>NUCLEOTIDE SEQUENCE [LARGE SCALE GENOMIC DNA]</scope>
    <source>
        <strain evidence="7 8">SF2.1</strain>
    </source>
</reference>
<feature type="transmembrane region" description="Helical" evidence="6">
    <location>
        <begin position="109"/>
        <end position="128"/>
    </location>
</feature>
<organism evidence="7 8">
    <name type="scientific">Asaia bogorensis</name>
    <dbReference type="NCBI Taxonomy" id="91915"/>
    <lineage>
        <taxon>Bacteria</taxon>
        <taxon>Pseudomonadati</taxon>
        <taxon>Pseudomonadota</taxon>
        <taxon>Alphaproteobacteria</taxon>
        <taxon>Acetobacterales</taxon>
        <taxon>Acetobacteraceae</taxon>
        <taxon>Asaia</taxon>
    </lineage>
</organism>
<dbReference type="CDD" id="cd10432">
    <property type="entry name" value="BI-1-like_bacterial"/>
    <property type="match status" value="1"/>
</dbReference>
<keyword evidence="5 6" id="KW-0472">Membrane</keyword>
<name>A0A060QG78_9PROT</name>
<keyword evidence="4 6" id="KW-1133">Transmembrane helix</keyword>
<accession>A0A060QG78</accession>
<proteinExistence type="inferred from homology"/>
<feature type="transmembrane region" description="Helical" evidence="6">
    <location>
        <begin position="188"/>
        <end position="205"/>
    </location>
</feature>
<dbReference type="PANTHER" id="PTHR23291">
    <property type="entry name" value="BAX INHIBITOR-RELATED"/>
    <property type="match status" value="1"/>
</dbReference>
<protein>
    <submittedName>
        <fullName evidence="7">Membrane protein</fullName>
    </submittedName>
</protein>
<evidence type="ECO:0000256" key="1">
    <source>
        <dbReference type="ARBA" id="ARBA00004141"/>
    </source>
</evidence>
<evidence type="ECO:0000256" key="5">
    <source>
        <dbReference type="ARBA" id="ARBA00023136"/>
    </source>
</evidence>
<sequence length="260" mass="28414">MAFVPNSRSGNTSGNTGAARVDTVDAGLRAYMLSVYNWMTAGLVVTGFVAYAVAETSLRDLFFQQVLTPGGILTRPTGLGMLTIFAPLAFVMVMSFGVNRLSRQAAQGLFWAFCAVMGASLSNILIVYTHTSVASTFFVTAATFAAMSLWGYTTRRDLSSLGSFLFMGLIGLVIASLVNMFLHSPAMSFMVSLIGVVLFTVLTAFDTQRIRATYQYYLSYVGPEEMGKRSVYDALSLYLNFINLFTFLLQFMGVRNNNNS</sequence>
<comment type="subcellular location">
    <subcellularLocation>
        <location evidence="1">Membrane</location>
        <topology evidence="1">Multi-pass membrane protein</topology>
    </subcellularLocation>
</comment>
<keyword evidence="3 6" id="KW-0812">Transmembrane</keyword>
<dbReference type="RefSeq" id="WP_023978423.1">
    <property type="nucleotide sequence ID" value="NZ_CBLX010000003.1"/>
</dbReference>
<dbReference type="PANTHER" id="PTHR23291:SF50">
    <property type="entry name" value="PROTEIN LIFEGUARD 4"/>
    <property type="match status" value="1"/>
</dbReference>
<gene>
    <name evidence="7" type="ORF">ASAP_0206</name>
</gene>
<dbReference type="Proteomes" id="UP000027583">
    <property type="component" value="Unassembled WGS sequence"/>
</dbReference>
<comment type="similarity">
    <text evidence="2 6">Belongs to the BI1 family.</text>
</comment>
<evidence type="ECO:0000256" key="3">
    <source>
        <dbReference type="ARBA" id="ARBA00022692"/>
    </source>
</evidence>
<evidence type="ECO:0000256" key="4">
    <source>
        <dbReference type="ARBA" id="ARBA00022989"/>
    </source>
</evidence>
<feature type="transmembrane region" description="Helical" evidence="6">
    <location>
        <begin position="134"/>
        <end position="152"/>
    </location>
</feature>
<evidence type="ECO:0000256" key="6">
    <source>
        <dbReference type="RuleBase" id="RU004379"/>
    </source>
</evidence>
<dbReference type="InterPro" id="IPR006214">
    <property type="entry name" value="Bax_inhibitor_1-related"/>
</dbReference>
<comment type="caution">
    <text evidence="7">The sequence shown here is derived from an EMBL/GenBank/DDBJ whole genome shotgun (WGS) entry which is preliminary data.</text>
</comment>
<feature type="transmembrane region" description="Helical" evidence="6">
    <location>
        <begin position="78"/>
        <end position="97"/>
    </location>
</feature>
<evidence type="ECO:0000313" key="7">
    <source>
        <dbReference type="EMBL" id="CDG38251.1"/>
    </source>
</evidence>
<dbReference type="EMBL" id="CBLX010000003">
    <property type="protein sequence ID" value="CDG38251.1"/>
    <property type="molecule type" value="Genomic_DNA"/>
</dbReference>
<dbReference type="eggNOG" id="COG0670">
    <property type="taxonomic scope" value="Bacteria"/>
</dbReference>